<gene>
    <name evidence="3" type="ORF">CJ030_MR2G000183</name>
</gene>
<evidence type="ECO:0000259" key="2">
    <source>
        <dbReference type="Pfam" id="PF03108"/>
    </source>
</evidence>
<organism evidence="3 4">
    <name type="scientific">Morella rubra</name>
    <name type="common">Chinese bayberry</name>
    <dbReference type="NCBI Taxonomy" id="262757"/>
    <lineage>
        <taxon>Eukaryota</taxon>
        <taxon>Viridiplantae</taxon>
        <taxon>Streptophyta</taxon>
        <taxon>Embryophyta</taxon>
        <taxon>Tracheophyta</taxon>
        <taxon>Spermatophyta</taxon>
        <taxon>Magnoliopsida</taxon>
        <taxon>eudicotyledons</taxon>
        <taxon>Gunneridae</taxon>
        <taxon>Pentapetalae</taxon>
        <taxon>rosids</taxon>
        <taxon>fabids</taxon>
        <taxon>Fagales</taxon>
        <taxon>Myricaceae</taxon>
        <taxon>Morella</taxon>
    </lineage>
</organism>
<reference evidence="3 4" key="1">
    <citation type="journal article" date="2019" name="Plant Biotechnol. J.">
        <title>The red bayberry genome and genetic basis of sex determination.</title>
        <authorList>
            <person name="Jia H.M."/>
            <person name="Jia H.J."/>
            <person name="Cai Q.L."/>
            <person name="Wang Y."/>
            <person name="Zhao H.B."/>
            <person name="Yang W.F."/>
            <person name="Wang G.Y."/>
            <person name="Li Y.H."/>
            <person name="Zhan D.L."/>
            <person name="Shen Y.T."/>
            <person name="Niu Q.F."/>
            <person name="Chang L."/>
            <person name="Qiu J."/>
            <person name="Zhao L."/>
            <person name="Xie H.B."/>
            <person name="Fu W.Y."/>
            <person name="Jin J."/>
            <person name="Li X.W."/>
            <person name="Jiao Y."/>
            <person name="Zhou C.C."/>
            <person name="Tu T."/>
            <person name="Chai C.Y."/>
            <person name="Gao J.L."/>
            <person name="Fan L.J."/>
            <person name="van de Weg E."/>
            <person name="Wang J.Y."/>
            <person name="Gao Z.S."/>
        </authorList>
    </citation>
    <scope>NUCLEOTIDE SEQUENCE [LARGE SCALE GENOMIC DNA]</scope>
    <source>
        <tissue evidence="3">Leaves</tissue>
    </source>
</reference>
<keyword evidence="4" id="KW-1185">Reference proteome</keyword>
<comment type="caution">
    <text evidence="3">The sequence shown here is derived from an EMBL/GenBank/DDBJ whole genome shotgun (WGS) entry which is preliminary data.</text>
</comment>
<evidence type="ECO:0000313" key="3">
    <source>
        <dbReference type="EMBL" id="KAB1224316.1"/>
    </source>
</evidence>
<protein>
    <recommendedName>
        <fullName evidence="2">Transposase MuDR plant domain-containing protein</fullName>
    </recommendedName>
</protein>
<dbReference type="Pfam" id="PF03108">
    <property type="entry name" value="DBD_Tnp_Mut"/>
    <property type="match status" value="1"/>
</dbReference>
<feature type="region of interest" description="Disordered" evidence="1">
    <location>
        <begin position="1"/>
        <end position="38"/>
    </location>
</feature>
<evidence type="ECO:0000256" key="1">
    <source>
        <dbReference type="SAM" id="MobiDB-lite"/>
    </source>
</evidence>
<accession>A0A6A1WIP0</accession>
<dbReference type="InterPro" id="IPR004332">
    <property type="entry name" value="Transposase_MuDR"/>
</dbReference>
<feature type="domain" description="Transposase MuDR plant" evidence="2">
    <location>
        <begin position="55"/>
        <end position="91"/>
    </location>
</feature>
<dbReference type="Proteomes" id="UP000516437">
    <property type="component" value="Chromosome 2"/>
</dbReference>
<dbReference type="EMBL" id="RXIC02000020">
    <property type="protein sequence ID" value="KAB1224316.1"/>
    <property type="molecule type" value="Genomic_DNA"/>
</dbReference>
<sequence length="105" mass="12010">MEWFGTGSAYGADVGDPHSDEASESMSEGDGADSDVGKKKKCKEFRAEELKGRVHLERGLKFTDMTLFKEALKLYRIQRHFDYKYIKNDKTNQKVDLLKNLDTSN</sequence>
<proteinExistence type="predicted"/>
<evidence type="ECO:0000313" key="4">
    <source>
        <dbReference type="Proteomes" id="UP000516437"/>
    </source>
</evidence>
<dbReference type="AlphaFoldDB" id="A0A6A1WIP0"/>
<name>A0A6A1WIP0_9ROSI</name>